<dbReference type="PhylomeDB" id="T1J091"/>
<feature type="binding site" evidence="3">
    <location>
        <position position="200"/>
    </location>
    <ligand>
        <name>a divalent metal cation</name>
        <dbReference type="ChEBI" id="CHEBI:60240"/>
        <label>2</label>
    </ligand>
</feature>
<evidence type="ECO:0000256" key="1">
    <source>
        <dbReference type="ARBA" id="ARBA00022723"/>
    </source>
</evidence>
<dbReference type="HOGENOM" id="CLU_054760_0_1_1"/>
<dbReference type="EMBL" id="JH431734">
    <property type="status" value="NOT_ANNOTATED_CDS"/>
    <property type="molecule type" value="Genomic_DNA"/>
</dbReference>
<dbReference type="OMA" id="MVKCGFI"/>
<evidence type="ECO:0000313" key="6">
    <source>
        <dbReference type="Proteomes" id="UP000014500"/>
    </source>
</evidence>
<comment type="cofactor">
    <cofactor evidence="3">
        <name>a divalent metal cation</name>
        <dbReference type="ChEBI" id="CHEBI:60240"/>
    </cofactor>
    <text evidence="3">Binds 2 divalent metal cations per subunit.</text>
</comment>
<feature type="binding site" evidence="3">
    <location>
        <position position="168"/>
    </location>
    <ligand>
        <name>a divalent metal cation</name>
        <dbReference type="ChEBI" id="CHEBI:60240"/>
        <label>2</label>
    </ligand>
</feature>
<reference evidence="5" key="2">
    <citation type="submission" date="2015-02" db="UniProtKB">
        <authorList>
            <consortium name="EnsemblMetazoa"/>
        </authorList>
    </citation>
    <scope>IDENTIFICATION</scope>
</reference>
<name>T1J091_STRMM</name>
<comment type="similarity">
    <text evidence="4">Belongs to the metallo-dependent hydrolases superfamily. Phosphotriesterase family.</text>
</comment>
<dbReference type="InterPro" id="IPR032466">
    <property type="entry name" value="Metal_Hydrolase"/>
</dbReference>
<dbReference type="Gene3D" id="3.20.20.140">
    <property type="entry name" value="Metal-dependent hydrolases"/>
    <property type="match status" value="1"/>
</dbReference>
<dbReference type="STRING" id="126957.T1J091"/>
<dbReference type="SUPFAM" id="SSF51556">
    <property type="entry name" value="Metallo-dependent hydrolases"/>
    <property type="match status" value="1"/>
</dbReference>
<reference evidence="6" key="1">
    <citation type="submission" date="2011-05" db="EMBL/GenBank/DDBJ databases">
        <authorList>
            <person name="Richards S.R."/>
            <person name="Qu J."/>
            <person name="Jiang H."/>
            <person name="Jhangiani S.N."/>
            <person name="Agravi P."/>
            <person name="Goodspeed R."/>
            <person name="Gross S."/>
            <person name="Mandapat C."/>
            <person name="Jackson L."/>
            <person name="Mathew T."/>
            <person name="Pu L."/>
            <person name="Thornton R."/>
            <person name="Saada N."/>
            <person name="Wilczek-Boney K.B."/>
            <person name="Lee S."/>
            <person name="Kovar C."/>
            <person name="Wu Y."/>
            <person name="Scherer S.E."/>
            <person name="Worley K.C."/>
            <person name="Muzny D.M."/>
            <person name="Gibbs R."/>
        </authorList>
    </citation>
    <scope>NUCLEOTIDE SEQUENCE</scope>
    <source>
        <strain evidence="6">Brora</strain>
    </source>
</reference>
<feature type="binding site" evidence="3">
    <location>
        <position position="229"/>
    </location>
    <ligand>
        <name>a divalent metal cation</name>
        <dbReference type="ChEBI" id="CHEBI:60240"/>
        <label>2</label>
    </ligand>
</feature>
<protein>
    <submittedName>
        <fullName evidence="5">Uncharacterized protein</fullName>
    </submittedName>
</protein>
<feature type="binding site" evidence="3">
    <location>
        <position position="27"/>
    </location>
    <ligand>
        <name>a divalent metal cation</name>
        <dbReference type="ChEBI" id="CHEBI:60240"/>
        <label>1</label>
    </ligand>
</feature>
<proteinExistence type="inferred from homology"/>
<feature type="binding site" evidence="3">
    <location>
        <position position="25"/>
    </location>
    <ligand>
        <name>a divalent metal cation</name>
        <dbReference type="ChEBI" id="CHEBI:60240"/>
        <label>1</label>
    </ligand>
</feature>
<organism evidence="5 6">
    <name type="scientific">Strigamia maritima</name>
    <name type="common">European centipede</name>
    <name type="synonym">Geophilus maritimus</name>
    <dbReference type="NCBI Taxonomy" id="126957"/>
    <lineage>
        <taxon>Eukaryota</taxon>
        <taxon>Metazoa</taxon>
        <taxon>Ecdysozoa</taxon>
        <taxon>Arthropoda</taxon>
        <taxon>Myriapoda</taxon>
        <taxon>Chilopoda</taxon>
        <taxon>Pleurostigmophora</taxon>
        <taxon>Geophilomorpha</taxon>
        <taxon>Linotaeniidae</taxon>
        <taxon>Strigamia</taxon>
    </lineage>
</organism>
<dbReference type="eggNOG" id="ENOG502QQQR">
    <property type="taxonomic scope" value="Eukaryota"/>
</dbReference>
<evidence type="ECO:0000256" key="4">
    <source>
        <dbReference type="PROSITE-ProRule" id="PRU00679"/>
    </source>
</evidence>
<dbReference type="Proteomes" id="UP000014500">
    <property type="component" value="Unassembled WGS sequence"/>
</dbReference>
<comment type="caution">
    <text evidence="4">Lacks conserved residue(s) required for the propagation of feature annotation.</text>
</comment>
<evidence type="ECO:0000256" key="3">
    <source>
        <dbReference type="PIRSR" id="PIRSR601559-52"/>
    </source>
</evidence>
<dbReference type="GO" id="GO:0008270">
    <property type="term" value="F:zinc ion binding"/>
    <property type="evidence" value="ECO:0007669"/>
    <property type="project" value="InterPro"/>
</dbReference>
<dbReference type="AlphaFoldDB" id="T1J091"/>
<dbReference type="GO" id="GO:0016787">
    <property type="term" value="F:hydrolase activity"/>
    <property type="evidence" value="ECO:0007669"/>
    <property type="project" value="UniProtKB-KW"/>
</dbReference>
<keyword evidence="6" id="KW-1185">Reference proteome</keyword>
<evidence type="ECO:0000313" key="5">
    <source>
        <dbReference type="EnsemblMetazoa" id="SMAR006933-PA"/>
    </source>
</evidence>
<accession>T1J091</accession>
<dbReference type="Pfam" id="PF02126">
    <property type="entry name" value="PTE"/>
    <property type="match status" value="1"/>
</dbReference>
<dbReference type="PROSITE" id="PS51347">
    <property type="entry name" value="PHOSPHOTRIESTERASE_2"/>
    <property type="match status" value="1"/>
</dbReference>
<dbReference type="InterPro" id="IPR001559">
    <property type="entry name" value="Phosphotriesterase"/>
</dbReference>
<evidence type="ECO:0000256" key="2">
    <source>
        <dbReference type="ARBA" id="ARBA00022801"/>
    </source>
</evidence>
<dbReference type="PANTHER" id="PTHR10819:SF3">
    <property type="entry name" value="PHOSPHOTRIESTERASE-RELATED PROTEIN"/>
    <property type="match status" value="1"/>
</dbReference>
<keyword evidence="1 3" id="KW-0479">Metal-binding</keyword>
<dbReference type="PANTHER" id="PTHR10819">
    <property type="entry name" value="PHOSPHOTRIESTERASE-RELATED"/>
    <property type="match status" value="1"/>
</dbReference>
<sequence>MESSGKVRTVTGPIEPSKVGVTLTHEHMNLVFDVAHVPALENEKELMNLPFCMENLGWIRQNPYSHKDNLIFNDDATKRAVIEDVIKFKNFGGGTIVENTTHGLQRDLEFMKKVANDTGINIVAGTGFYISAAQTPNILSIKMEEIADLMRNEIINGCDGIKCGVIGELGCSWPLHGFEKKNLSAAAIVQEELNAPVMIHPGRHHEAPSETLRYFLEAGGKASKTVMAHLDRSIFDNCELVEFAKMGSYCEFDLFGIEVSIYQLNDSVDMISDAERISKLTHLIEEGFEDKIVISHDIHTKHRLTNFGGNGYSHILRYVVPQMKNRKFTQTIINKILIQNPTTWLSF</sequence>
<feature type="binding site" evidence="3">
    <location>
        <position position="168"/>
    </location>
    <ligand>
        <name>a divalent metal cation</name>
        <dbReference type="ChEBI" id="CHEBI:60240"/>
        <label>1</label>
    </ligand>
</feature>
<keyword evidence="2" id="KW-0378">Hydrolase</keyword>
<dbReference type="EnsemblMetazoa" id="SMAR006933-RA">
    <property type="protein sequence ID" value="SMAR006933-PA"/>
    <property type="gene ID" value="SMAR006933"/>
</dbReference>
<feature type="binding site" evidence="3">
    <location>
        <position position="297"/>
    </location>
    <ligand>
        <name>a divalent metal cation</name>
        <dbReference type="ChEBI" id="CHEBI:60240"/>
        <label>1</label>
    </ligand>
</feature>